<evidence type="ECO:0000313" key="4">
    <source>
        <dbReference type="EMBL" id="KAK2612503.1"/>
    </source>
</evidence>
<dbReference type="PROSITE" id="PS50088">
    <property type="entry name" value="ANK_REPEAT"/>
    <property type="match status" value="3"/>
</dbReference>
<name>A0AAJ0CZZ1_9HYPO</name>
<dbReference type="Pfam" id="PF13637">
    <property type="entry name" value="Ank_4"/>
    <property type="match status" value="1"/>
</dbReference>
<feature type="repeat" description="ANK" evidence="2">
    <location>
        <begin position="900"/>
        <end position="933"/>
    </location>
</feature>
<dbReference type="Pfam" id="PF00023">
    <property type="entry name" value="Ank"/>
    <property type="match status" value="1"/>
</dbReference>
<dbReference type="PANTHER" id="PTHR10039:SF5">
    <property type="entry name" value="NACHT DOMAIN-CONTAINING PROTEIN"/>
    <property type="match status" value="1"/>
</dbReference>
<dbReference type="AlphaFoldDB" id="A0AAJ0CZZ1"/>
<feature type="domain" description="Nephrocystin 3-like N-terminal" evidence="3">
    <location>
        <begin position="362"/>
        <end position="536"/>
    </location>
</feature>
<evidence type="ECO:0000259" key="3">
    <source>
        <dbReference type="Pfam" id="PF24883"/>
    </source>
</evidence>
<dbReference type="EMBL" id="JASWJB010000015">
    <property type="protein sequence ID" value="KAK2612503.1"/>
    <property type="molecule type" value="Genomic_DNA"/>
</dbReference>
<dbReference type="GO" id="GO:0009116">
    <property type="term" value="P:nucleoside metabolic process"/>
    <property type="evidence" value="ECO:0007669"/>
    <property type="project" value="InterPro"/>
</dbReference>
<protein>
    <recommendedName>
        <fullName evidence="3">Nephrocystin 3-like N-terminal domain-containing protein</fullName>
    </recommendedName>
</protein>
<evidence type="ECO:0000256" key="2">
    <source>
        <dbReference type="PROSITE-ProRule" id="PRU00023"/>
    </source>
</evidence>
<dbReference type="Proteomes" id="UP001251528">
    <property type="component" value="Unassembled WGS sequence"/>
</dbReference>
<dbReference type="InterPro" id="IPR002110">
    <property type="entry name" value="Ankyrin_rpt"/>
</dbReference>
<proteinExistence type="predicted"/>
<dbReference type="SUPFAM" id="SSF52540">
    <property type="entry name" value="P-loop containing nucleoside triphosphate hydrolases"/>
    <property type="match status" value="1"/>
</dbReference>
<dbReference type="Gene3D" id="3.40.50.1580">
    <property type="entry name" value="Nucleoside phosphorylase domain"/>
    <property type="match status" value="1"/>
</dbReference>
<dbReference type="PROSITE" id="PS50297">
    <property type="entry name" value="ANK_REP_REGION"/>
    <property type="match status" value="3"/>
</dbReference>
<accession>A0AAJ0CZZ1</accession>
<feature type="repeat" description="ANK" evidence="2">
    <location>
        <begin position="1037"/>
        <end position="1070"/>
    </location>
</feature>
<evidence type="ECO:0000256" key="1">
    <source>
        <dbReference type="ARBA" id="ARBA00022737"/>
    </source>
</evidence>
<feature type="repeat" description="ANK" evidence="2">
    <location>
        <begin position="866"/>
        <end position="899"/>
    </location>
</feature>
<dbReference type="InterPro" id="IPR027417">
    <property type="entry name" value="P-loop_NTPase"/>
</dbReference>
<keyword evidence="5" id="KW-1185">Reference proteome</keyword>
<dbReference type="PANTHER" id="PTHR10039">
    <property type="entry name" value="AMELOGENIN"/>
    <property type="match status" value="1"/>
</dbReference>
<keyword evidence="1" id="KW-0677">Repeat</keyword>
<dbReference type="SUPFAM" id="SSF53167">
    <property type="entry name" value="Purine and uridine phosphorylases"/>
    <property type="match status" value="1"/>
</dbReference>
<dbReference type="SMART" id="SM00248">
    <property type="entry name" value="ANK"/>
    <property type="match status" value="9"/>
</dbReference>
<dbReference type="InterPro" id="IPR035994">
    <property type="entry name" value="Nucleoside_phosphorylase_sf"/>
</dbReference>
<reference evidence="4" key="1">
    <citation type="submission" date="2023-06" db="EMBL/GenBank/DDBJ databases">
        <title>Conoideocrella luteorostrata (Hypocreales: Clavicipitaceae), a potential biocontrol fungus for elongate hemlock scale in United States Christmas tree production areas.</title>
        <authorList>
            <person name="Barrett H."/>
            <person name="Lovett B."/>
            <person name="Macias A.M."/>
            <person name="Stajich J.E."/>
            <person name="Kasson M.T."/>
        </authorList>
    </citation>
    <scope>NUCLEOTIDE SEQUENCE</scope>
    <source>
        <strain evidence="4">ARSEF 14590</strain>
    </source>
</reference>
<dbReference type="Pfam" id="PF12796">
    <property type="entry name" value="Ank_2"/>
    <property type="match status" value="2"/>
</dbReference>
<evidence type="ECO:0000313" key="5">
    <source>
        <dbReference type="Proteomes" id="UP001251528"/>
    </source>
</evidence>
<sequence length="1131" mass="126165">MASTLDAAVCTIGWIAPMALELSPAIAILERRTTMIVPEDDTFYHVGRVGDHWVVMTVCPKIGTHPATTVLINMRRSFPNIKHILLVGIAGGIPSYGPGLEEQIVLGDVVVSYPQRGTGGLVHHGFEKAVLAEGGQSLPPSSTLLKAVNTLRANHMLQPGTKIPHFLRELRLNLKPEEQLEYQDPGAEHDILFLDGYFHSDRQHLCKGVCDFSQSTQRSHRGAKAKRERDTPRIHYGIVGCANTLVISSALRNALYTEHRVICFEMESAGVMIDSQALIVRGICDYADSHKNKTWQKYAAAVAAAYAKEVLLLVPPVMQDKRGSPIPGFVPQFSQDTLDCLKSLAFRQMDSRYLEISSSAIGTCKWLLTHDTYKQWVTSQRGILWIKGKPGSGKSTLLKYAVRSHELRHDDIILSFFFHGRGSELQKCPAGFFRSLLRQLLKQAPSSLSALVYSFKERCEEIGELGEDWQWHNEELWQYFESFLGTVLETRSVWLFVDALDECGEEHAVTLVEWFKALLQSALSTNLNLHVCFTCRHYPITSLGFKFEICLEHENGQDISTYVQARFSASPEIHASTILDSITGHANGVFMWSRLVVDRVLALDRRGEGIDAIKMKIRSIPPDLDNLYNDLIQNMDSASLDLIQWICVATRPLTLDELQWIMLTRNNSTYRSLRSLQKTADHSRLERQIWTLSRGLAEVVPTSQTQVVQFIHDSVQDFFLNKGLSRVDSGVSSPRVAVGKAHLHLARICTRYLAMDEFDGSTTYNVIKFPLLQYAVSSWIVHIKQCDMNGSARSDLLELLSLASNDLVKRWARIYQAIEGHSNDCPPEGSTLVHILSRYGILGPLELLLRGGVGSVDRDFDSKDGRGRTPLIWAAENGHYAVVELLLATEKVDINFKDSLGQTPLSRAAENGHFAVIKLLLTTNRADINSRDRFGFTPLSWAAENGHYEAVKLMTTTNKLEFTSADDFSNYKPLLCAVENKHERIIELLLDTYDVHVNAKDITGQTILSWAAEHGYSAVVKLLLATPNVDVNSADSFGNTALSWAAENGHDDIVRQLLATGKVDINLEDTASRTPLSRAAENGHIATIKLILETGKADIHTKDKFGDTPLQWAENNGHDSVVLLLESKANL</sequence>
<dbReference type="Gene3D" id="3.40.50.300">
    <property type="entry name" value="P-loop containing nucleotide triphosphate hydrolases"/>
    <property type="match status" value="1"/>
</dbReference>
<gene>
    <name evidence="4" type="ORF">QQS21_001441</name>
</gene>
<organism evidence="4 5">
    <name type="scientific">Conoideocrella luteorostrata</name>
    <dbReference type="NCBI Taxonomy" id="1105319"/>
    <lineage>
        <taxon>Eukaryota</taxon>
        <taxon>Fungi</taxon>
        <taxon>Dikarya</taxon>
        <taxon>Ascomycota</taxon>
        <taxon>Pezizomycotina</taxon>
        <taxon>Sordariomycetes</taxon>
        <taxon>Hypocreomycetidae</taxon>
        <taxon>Hypocreales</taxon>
        <taxon>Clavicipitaceae</taxon>
        <taxon>Conoideocrella</taxon>
    </lineage>
</organism>
<dbReference type="GO" id="GO:0003824">
    <property type="term" value="F:catalytic activity"/>
    <property type="evidence" value="ECO:0007669"/>
    <property type="project" value="InterPro"/>
</dbReference>
<keyword evidence="2" id="KW-0040">ANK repeat</keyword>
<dbReference type="InterPro" id="IPR056884">
    <property type="entry name" value="NPHP3-like_N"/>
</dbReference>
<dbReference type="Gene3D" id="1.25.40.20">
    <property type="entry name" value="Ankyrin repeat-containing domain"/>
    <property type="match status" value="3"/>
</dbReference>
<dbReference type="Pfam" id="PF24883">
    <property type="entry name" value="NPHP3_N"/>
    <property type="match status" value="1"/>
</dbReference>
<dbReference type="SUPFAM" id="SSF48403">
    <property type="entry name" value="Ankyrin repeat"/>
    <property type="match status" value="1"/>
</dbReference>
<dbReference type="InterPro" id="IPR036770">
    <property type="entry name" value="Ankyrin_rpt-contain_sf"/>
</dbReference>
<comment type="caution">
    <text evidence="4">The sequence shown here is derived from an EMBL/GenBank/DDBJ whole genome shotgun (WGS) entry which is preliminary data.</text>
</comment>